<dbReference type="InterPro" id="IPR001126">
    <property type="entry name" value="UmuC"/>
</dbReference>
<dbReference type="InterPro" id="IPR050116">
    <property type="entry name" value="DNA_polymerase-Y"/>
</dbReference>
<reference evidence="7 8" key="1">
    <citation type="submission" date="2018-09" db="EMBL/GenBank/DDBJ databases">
        <authorList>
            <person name="Zhu H."/>
        </authorList>
    </citation>
    <scope>NUCLEOTIDE SEQUENCE [LARGE SCALE GENOMIC DNA]</scope>
    <source>
        <strain evidence="7 8">K2R10-39</strain>
    </source>
</reference>
<dbReference type="InterPro" id="IPR043502">
    <property type="entry name" value="DNA/RNA_pol_sf"/>
</dbReference>
<dbReference type="GO" id="GO:0003684">
    <property type="term" value="F:damaged DNA binding"/>
    <property type="evidence" value="ECO:0007669"/>
    <property type="project" value="InterPro"/>
</dbReference>
<dbReference type="Pfam" id="PF00817">
    <property type="entry name" value="IMS"/>
    <property type="match status" value="1"/>
</dbReference>
<dbReference type="RefSeq" id="WP_119738628.1">
    <property type="nucleotide sequence ID" value="NZ_QYUN01000002.1"/>
</dbReference>
<gene>
    <name evidence="7" type="ORF">D3870_09610</name>
</gene>
<dbReference type="CDD" id="cd01700">
    <property type="entry name" value="PolY_Pol_V_umuC"/>
    <property type="match status" value="1"/>
</dbReference>
<dbReference type="PANTHER" id="PTHR11076">
    <property type="entry name" value="DNA REPAIR POLYMERASE UMUC / TRANSFERASE FAMILY MEMBER"/>
    <property type="match status" value="1"/>
</dbReference>
<comment type="caution">
    <text evidence="7">The sequence shown here is derived from an EMBL/GenBank/DDBJ whole genome shotgun (WGS) entry which is preliminary data.</text>
</comment>
<dbReference type="InterPro" id="IPR043128">
    <property type="entry name" value="Rev_trsase/Diguanyl_cyclase"/>
</dbReference>
<evidence type="ECO:0000313" key="7">
    <source>
        <dbReference type="EMBL" id="RJG06233.1"/>
    </source>
</evidence>
<dbReference type="AlphaFoldDB" id="A0A418X1A7"/>
<evidence type="ECO:0000256" key="4">
    <source>
        <dbReference type="ARBA" id="ARBA00023204"/>
    </source>
</evidence>
<keyword evidence="3" id="KW-0741">SOS mutagenesis</keyword>
<dbReference type="Gene3D" id="3.30.70.270">
    <property type="match status" value="1"/>
</dbReference>
<sequence length="424" mass="47709">MFALVDCNNFYVSCERVFNPKLEGKPVVVLSNNDGCCVARSNEVKALGVQMGAPWFQLKDLARQHGIIALSSNYCLYGDMSNRVMTILRDFSPNIEVYSIDESFLQIDGLIGVWKSYGEMGQAIRQKIRIWTGLPVCVGTGAGSKTLAKLANHLAKKRPEFDGVCDLTSLTEMQQAEYFASLDIGEVWGVGRQISARLRSMGIENVQQLRQACPKQIRLHFGVVMERTVNELQGMSCLELDEVAPANQQIIASRSFGAPVVTYDELRESVTSYMLRAAEKLRRQHSMCSAVHVFIHTNRFREQDAQYSNGVTVPLTEASSDSRRLVAAVLHGLKSIYRPGYLYKKAGVMLLDLTPAAVRQQLLFREENPRSDKLMQTMDLLNREYGRNTVSLGSAGIQQRWAARFESRTPRYTTHWDELPHARS</sequence>
<dbReference type="GO" id="GO:0006281">
    <property type="term" value="P:DNA repair"/>
    <property type="evidence" value="ECO:0007669"/>
    <property type="project" value="UniProtKB-KW"/>
</dbReference>
<protein>
    <submittedName>
        <fullName evidence="7">Y-family DNA polymerase</fullName>
    </submittedName>
</protein>
<evidence type="ECO:0000256" key="3">
    <source>
        <dbReference type="ARBA" id="ARBA00023199"/>
    </source>
</evidence>
<keyword evidence="8" id="KW-1185">Reference proteome</keyword>
<evidence type="ECO:0000259" key="6">
    <source>
        <dbReference type="PROSITE" id="PS50173"/>
    </source>
</evidence>
<dbReference type="GO" id="GO:0005829">
    <property type="term" value="C:cytosol"/>
    <property type="evidence" value="ECO:0007669"/>
    <property type="project" value="TreeGrafter"/>
</dbReference>
<keyword evidence="2" id="KW-0227">DNA damage</keyword>
<dbReference type="Pfam" id="PF11799">
    <property type="entry name" value="IMS_C"/>
    <property type="match status" value="1"/>
</dbReference>
<dbReference type="GO" id="GO:0003887">
    <property type="term" value="F:DNA-directed DNA polymerase activity"/>
    <property type="evidence" value="ECO:0007669"/>
    <property type="project" value="TreeGrafter"/>
</dbReference>
<keyword evidence="5" id="KW-0742">SOS response</keyword>
<dbReference type="Pfam" id="PF13438">
    <property type="entry name" value="DUF4113"/>
    <property type="match status" value="1"/>
</dbReference>
<organism evidence="7 8">
    <name type="scientific">Noviherbaspirillum cavernae</name>
    <dbReference type="NCBI Taxonomy" id="2320862"/>
    <lineage>
        <taxon>Bacteria</taxon>
        <taxon>Pseudomonadati</taxon>
        <taxon>Pseudomonadota</taxon>
        <taxon>Betaproteobacteria</taxon>
        <taxon>Burkholderiales</taxon>
        <taxon>Oxalobacteraceae</taxon>
        <taxon>Noviherbaspirillum</taxon>
    </lineage>
</organism>
<name>A0A418X1A7_9BURK</name>
<feature type="domain" description="UmuC" evidence="6">
    <location>
        <begin position="2"/>
        <end position="191"/>
    </location>
</feature>
<dbReference type="Proteomes" id="UP000285190">
    <property type="component" value="Unassembled WGS sequence"/>
</dbReference>
<dbReference type="InterPro" id="IPR025188">
    <property type="entry name" value="DUF4113"/>
</dbReference>
<dbReference type="GO" id="GO:0042276">
    <property type="term" value="P:error-prone translesion synthesis"/>
    <property type="evidence" value="ECO:0007669"/>
    <property type="project" value="TreeGrafter"/>
</dbReference>
<keyword evidence="4" id="KW-0234">DNA repair</keyword>
<evidence type="ECO:0000256" key="2">
    <source>
        <dbReference type="ARBA" id="ARBA00022763"/>
    </source>
</evidence>
<dbReference type="Gene3D" id="1.10.150.20">
    <property type="entry name" value="5' to 3' exonuclease, C-terminal subdomain"/>
    <property type="match status" value="1"/>
</dbReference>
<dbReference type="SUPFAM" id="SSF56672">
    <property type="entry name" value="DNA/RNA polymerases"/>
    <property type="match status" value="1"/>
</dbReference>
<accession>A0A418X1A7</accession>
<dbReference type="EMBL" id="QYUN01000002">
    <property type="protein sequence ID" value="RJG06233.1"/>
    <property type="molecule type" value="Genomic_DNA"/>
</dbReference>
<evidence type="ECO:0000256" key="1">
    <source>
        <dbReference type="ARBA" id="ARBA00010945"/>
    </source>
</evidence>
<evidence type="ECO:0000256" key="5">
    <source>
        <dbReference type="ARBA" id="ARBA00023236"/>
    </source>
</evidence>
<dbReference type="OrthoDB" id="9808813at2"/>
<dbReference type="PROSITE" id="PS50173">
    <property type="entry name" value="UMUC"/>
    <property type="match status" value="1"/>
</dbReference>
<comment type="similarity">
    <text evidence="1">Belongs to the DNA polymerase type-Y family.</text>
</comment>
<evidence type="ECO:0000313" key="8">
    <source>
        <dbReference type="Proteomes" id="UP000285190"/>
    </source>
</evidence>
<dbReference type="NCBIfam" id="NF002955">
    <property type="entry name" value="PRK03609.1"/>
    <property type="match status" value="1"/>
</dbReference>
<dbReference type="GO" id="GO:0009432">
    <property type="term" value="P:SOS response"/>
    <property type="evidence" value="ECO:0007669"/>
    <property type="project" value="UniProtKB-KW"/>
</dbReference>
<dbReference type="InterPro" id="IPR017961">
    <property type="entry name" value="DNA_pol_Y-fam_little_finger"/>
</dbReference>
<proteinExistence type="inferred from homology"/>
<dbReference type="Gene3D" id="3.40.1170.60">
    <property type="match status" value="1"/>
</dbReference>
<dbReference type="PANTHER" id="PTHR11076:SF34">
    <property type="entry name" value="PROTEIN UMUC"/>
    <property type="match status" value="1"/>
</dbReference>